<proteinExistence type="predicted"/>
<feature type="non-terminal residue" evidence="1">
    <location>
        <position position="268"/>
    </location>
</feature>
<name>X1MU94_9ZZZZ</name>
<feature type="non-terminal residue" evidence="1">
    <location>
        <position position="1"/>
    </location>
</feature>
<organism evidence="1">
    <name type="scientific">marine sediment metagenome</name>
    <dbReference type="NCBI Taxonomy" id="412755"/>
    <lineage>
        <taxon>unclassified sequences</taxon>
        <taxon>metagenomes</taxon>
        <taxon>ecological metagenomes</taxon>
    </lineage>
</organism>
<protein>
    <submittedName>
        <fullName evidence="1">Uncharacterized protein</fullName>
    </submittedName>
</protein>
<reference evidence="1" key="1">
    <citation type="journal article" date="2014" name="Front. Microbiol.">
        <title>High frequency of phylogenetically diverse reductive dehalogenase-homologous genes in deep subseafloor sedimentary metagenomes.</title>
        <authorList>
            <person name="Kawai M."/>
            <person name="Futagami T."/>
            <person name="Toyoda A."/>
            <person name="Takaki Y."/>
            <person name="Nishi S."/>
            <person name="Hori S."/>
            <person name="Arai W."/>
            <person name="Tsubouchi T."/>
            <person name="Morono Y."/>
            <person name="Uchiyama I."/>
            <person name="Ito T."/>
            <person name="Fujiyama A."/>
            <person name="Inagaki F."/>
            <person name="Takami H."/>
        </authorList>
    </citation>
    <scope>NUCLEOTIDE SEQUENCE</scope>
    <source>
        <strain evidence="1">Expedition CK06-06</strain>
    </source>
</reference>
<accession>X1MU94</accession>
<dbReference type="EMBL" id="BARV01023308">
    <property type="protein sequence ID" value="GAI35252.1"/>
    <property type="molecule type" value="Genomic_DNA"/>
</dbReference>
<sequence length="268" mass="29948">EHYELRILADYTHTGLQVANTWARPSPRAVLGELERDERAEVVFAEIFPPADAAGVEELLRKVIPVLDGQRFSEYVSLSGILSSNMVPPRNSVWGGRLYSFGTPHNSNPLLSTTLKYSEHITVECLAGNAAINQDYRVRLWGYVYQESELPTVFGTMVFPASVTERTRARTLMLPKSPIPVNGNTWKTLPGGKDQRIPKINPFIRFAYNLLETDGIQGDYQFRYDTGRVSDSDENLYFDFDDLDALVVESIGVRPDGFGGNLANTGLL</sequence>
<dbReference type="AlphaFoldDB" id="X1MU94"/>
<gene>
    <name evidence="1" type="ORF">S06H3_38265</name>
</gene>
<comment type="caution">
    <text evidence="1">The sequence shown here is derived from an EMBL/GenBank/DDBJ whole genome shotgun (WGS) entry which is preliminary data.</text>
</comment>
<evidence type="ECO:0000313" key="1">
    <source>
        <dbReference type="EMBL" id="GAI35252.1"/>
    </source>
</evidence>